<accession>A0A436ZTA5</accession>
<sequence>MDYKYNPSINRPPIKNIINMGISRDSRHKRNATGAKRAQFRKKRAFELGRQYTNTRIGAKRIHLVRTRGGNTKYRAIRLESGNFSWGSEGIAKKTRVIGVVYHPSNNELVRTNTLTKSAIVQIDAAPFRQWYESHYGQTVGKKKGAAATKTEEEKVTKSKSVERKLAARQKSAKVESSLESQFAAGRLYACVSSRPGQSGRVDGYVLEGEELAFYQRALRK</sequence>
<dbReference type="VEuPathDB" id="FungiDB:DFL_006572"/>
<dbReference type="InterPro" id="IPR022309">
    <property type="entry name" value="Ribosomal_Se8/biogenesis_NSA2"/>
</dbReference>
<dbReference type="PANTHER" id="PTHR10394">
    <property type="entry name" value="40S RIBOSOMAL PROTEIN S8"/>
    <property type="match status" value="1"/>
</dbReference>
<dbReference type="InterPro" id="IPR001047">
    <property type="entry name" value="Ribosomal_eS8"/>
</dbReference>
<evidence type="ECO:0000313" key="6">
    <source>
        <dbReference type="Proteomes" id="UP000283090"/>
    </source>
</evidence>
<comment type="similarity">
    <text evidence="1 4">Belongs to the eukaryotic ribosomal protein eS8 family.</text>
</comment>
<evidence type="ECO:0000256" key="2">
    <source>
        <dbReference type="ARBA" id="ARBA00022980"/>
    </source>
</evidence>
<comment type="caution">
    <text evidence="5">The sequence shown here is derived from an EMBL/GenBank/DDBJ whole genome shotgun (WGS) entry which is preliminary data.</text>
</comment>
<dbReference type="Pfam" id="PF01201">
    <property type="entry name" value="Ribosomal_S8e"/>
    <property type="match status" value="1"/>
</dbReference>
<dbReference type="GO" id="GO:0003735">
    <property type="term" value="F:structural constituent of ribosome"/>
    <property type="evidence" value="ECO:0007669"/>
    <property type="project" value="InterPro"/>
</dbReference>
<name>A0A436ZTA5_ARTFL</name>
<evidence type="ECO:0000256" key="4">
    <source>
        <dbReference type="RuleBase" id="RU000669"/>
    </source>
</evidence>
<dbReference type="OrthoDB" id="1703270at2759"/>
<dbReference type="GO" id="GO:0006412">
    <property type="term" value="P:translation"/>
    <property type="evidence" value="ECO:0007669"/>
    <property type="project" value="InterPro"/>
</dbReference>
<dbReference type="STRING" id="97331.A0A436ZTA5"/>
<dbReference type="Gene3D" id="1.10.168.20">
    <property type="entry name" value="Ribosomal protein S8e, subdomain"/>
    <property type="match status" value="1"/>
</dbReference>
<evidence type="ECO:0000313" key="5">
    <source>
        <dbReference type="EMBL" id="RVD82138.1"/>
    </source>
</evidence>
<dbReference type="AlphaFoldDB" id="A0A436ZTA5"/>
<dbReference type="GO" id="GO:0005840">
    <property type="term" value="C:ribosome"/>
    <property type="evidence" value="ECO:0007669"/>
    <property type="project" value="UniProtKB-KW"/>
</dbReference>
<dbReference type="InterPro" id="IPR042563">
    <property type="entry name" value="Ribosomal_protein_eS8_euk"/>
</dbReference>
<evidence type="ECO:0000256" key="3">
    <source>
        <dbReference type="ARBA" id="ARBA00023274"/>
    </source>
</evidence>
<dbReference type="GO" id="GO:1990904">
    <property type="term" value="C:ribonucleoprotein complex"/>
    <property type="evidence" value="ECO:0007669"/>
    <property type="project" value="UniProtKB-KW"/>
</dbReference>
<proteinExistence type="inferred from homology"/>
<dbReference type="Proteomes" id="UP000283090">
    <property type="component" value="Unassembled WGS sequence"/>
</dbReference>
<dbReference type="EMBL" id="SAEB01000009">
    <property type="protein sequence ID" value="RVD82138.1"/>
    <property type="molecule type" value="Genomic_DNA"/>
</dbReference>
<organism evidence="5 6">
    <name type="scientific">Arthrobotrys flagrans</name>
    <name type="common">Nematode-trapping fungus</name>
    <name type="synonym">Trichothecium flagrans</name>
    <dbReference type="NCBI Taxonomy" id="97331"/>
    <lineage>
        <taxon>Eukaryota</taxon>
        <taxon>Fungi</taxon>
        <taxon>Dikarya</taxon>
        <taxon>Ascomycota</taxon>
        <taxon>Pezizomycotina</taxon>
        <taxon>Orbiliomycetes</taxon>
        <taxon>Orbiliales</taxon>
        <taxon>Orbiliaceae</taxon>
        <taxon>Arthrobotrys</taxon>
    </lineage>
</organism>
<dbReference type="CDD" id="cd11380">
    <property type="entry name" value="Ribosomal_S8e_like"/>
    <property type="match status" value="1"/>
</dbReference>
<dbReference type="Gene3D" id="3.10.290.70">
    <property type="match status" value="1"/>
</dbReference>
<evidence type="ECO:0000256" key="1">
    <source>
        <dbReference type="ARBA" id="ARBA00005257"/>
    </source>
</evidence>
<dbReference type="FunFam" id="1.10.168.20:FF:000001">
    <property type="entry name" value="40S ribosomal protein S8"/>
    <property type="match status" value="1"/>
</dbReference>
<reference evidence="5 6" key="1">
    <citation type="submission" date="2019-01" db="EMBL/GenBank/DDBJ databases">
        <title>Intercellular communication is required for trap formation in the nematode-trapping fungus Duddingtonia flagrans.</title>
        <authorList>
            <person name="Youssar L."/>
            <person name="Wernet V."/>
            <person name="Hensel N."/>
            <person name="Hildebrandt H.-G."/>
            <person name="Fischer R."/>
        </authorList>
    </citation>
    <scope>NUCLEOTIDE SEQUENCE [LARGE SCALE GENOMIC DNA]</scope>
    <source>
        <strain evidence="5 6">CBS H-5679</strain>
    </source>
</reference>
<keyword evidence="3 4" id="KW-0687">Ribonucleoprotein</keyword>
<gene>
    <name evidence="5" type="ORF">DFL_006572</name>
</gene>
<keyword evidence="6" id="KW-1185">Reference proteome</keyword>
<dbReference type="NCBIfam" id="TIGR00307">
    <property type="entry name" value="eS8"/>
    <property type="match status" value="1"/>
</dbReference>
<dbReference type="RefSeq" id="XP_067487682.1">
    <property type="nucleotide sequence ID" value="XM_067636023.1"/>
</dbReference>
<dbReference type="GeneID" id="93588883"/>
<protein>
    <recommendedName>
        <fullName evidence="4">40S ribosomal protein S8</fullName>
    </recommendedName>
</protein>
<keyword evidence="2 4" id="KW-0689">Ribosomal protein</keyword>